<evidence type="ECO:0000313" key="2">
    <source>
        <dbReference type="EMBL" id="KAH1098495.1"/>
    </source>
</evidence>
<accession>A0A9D4A9U8</accession>
<dbReference type="GO" id="GO:0010073">
    <property type="term" value="P:meristem maintenance"/>
    <property type="evidence" value="ECO:0007669"/>
    <property type="project" value="InterPro"/>
</dbReference>
<dbReference type="InterPro" id="IPR044824">
    <property type="entry name" value="MAIN-like"/>
</dbReference>
<feature type="domain" description="Aminotransferase-like plant mobile" evidence="1">
    <location>
        <begin position="3"/>
        <end position="121"/>
    </location>
</feature>
<evidence type="ECO:0000313" key="3">
    <source>
        <dbReference type="Proteomes" id="UP000828251"/>
    </source>
</evidence>
<sequence length="153" mass="17158">MCAARAYIMHIIGGVLMPDSNNNKVHIIYLPLLAYLTSVRPYSWGSVVLAVLYRELCRMTKPAVVDMGGCLTLLQSWALYRMPFLASVSHQPYVYPLVNRWSIYPGIGRSYTVPIYRLMIEQHAGEGSGTMAIECYDNSAVSNISRIGHARWG</sequence>
<dbReference type="AlphaFoldDB" id="A0A9D4A9U8"/>
<protein>
    <recommendedName>
        <fullName evidence="1">Aminotransferase-like plant mobile domain-containing protein</fullName>
    </recommendedName>
</protein>
<gene>
    <name evidence="2" type="ORF">J1N35_015416</name>
</gene>
<evidence type="ECO:0000259" key="1">
    <source>
        <dbReference type="Pfam" id="PF10536"/>
    </source>
</evidence>
<dbReference type="PANTHER" id="PTHR46033">
    <property type="entry name" value="PROTEIN MAIN-LIKE 2"/>
    <property type="match status" value="1"/>
</dbReference>
<proteinExistence type="predicted"/>
<dbReference type="OrthoDB" id="1936739at2759"/>
<dbReference type="EMBL" id="JAIQCV010000005">
    <property type="protein sequence ID" value="KAH1098495.1"/>
    <property type="molecule type" value="Genomic_DNA"/>
</dbReference>
<reference evidence="2 3" key="1">
    <citation type="journal article" date="2021" name="Plant Biotechnol. J.">
        <title>Multi-omics assisted identification of the key and species-specific regulatory components of drought-tolerant mechanisms in Gossypium stocksii.</title>
        <authorList>
            <person name="Yu D."/>
            <person name="Ke L."/>
            <person name="Zhang D."/>
            <person name="Wu Y."/>
            <person name="Sun Y."/>
            <person name="Mei J."/>
            <person name="Sun J."/>
            <person name="Sun Y."/>
        </authorList>
    </citation>
    <scope>NUCLEOTIDE SEQUENCE [LARGE SCALE GENOMIC DNA]</scope>
    <source>
        <strain evidence="3">cv. E1</strain>
        <tissue evidence="2">Leaf</tissue>
    </source>
</reference>
<comment type="caution">
    <text evidence="2">The sequence shown here is derived from an EMBL/GenBank/DDBJ whole genome shotgun (WGS) entry which is preliminary data.</text>
</comment>
<dbReference type="InterPro" id="IPR019557">
    <property type="entry name" value="AminoTfrase-like_pln_mobile"/>
</dbReference>
<dbReference type="PANTHER" id="PTHR46033:SF8">
    <property type="entry name" value="PROTEIN MAINTENANCE OF MERISTEMS-LIKE"/>
    <property type="match status" value="1"/>
</dbReference>
<dbReference type="Proteomes" id="UP000828251">
    <property type="component" value="Unassembled WGS sequence"/>
</dbReference>
<name>A0A9D4A9U8_9ROSI</name>
<dbReference type="Pfam" id="PF10536">
    <property type="entry name" value="PMD"/>
    <property type="match status" value="1"/>
</dbReference>
<organism evidence="2 3">
    <name type="scientific">Gossypium stocksii</name>
    <dbReference type="NCBI Taxonomy" id="47602"/>
    <lineage>
        <taxon>Eukaryota</taxon>
        <taxon>Viridiplantae</taxon>
        <taxon>Streptophyta</taxon>
        <taxon>Embryophyta</taxon>
        <taxon>Tracheophyta</taxon>
        <taxon>Spermatophyta</taxon>
        <taxon>Magnoliopsida</taxon>
        <taxon>eudicotyledons</taxon>
        <taxon>Gunneridae</taxon>
        <taxon>Pentapetalae</taxon>
        <taxon>rosids</taxon>
        <taxon>malvids</taxon>
        <taxon>Malvales</taxon>
        <taxon>Malvaceae</taxon>
        <taxon>Malvoideae</taxon>
        <taxon>Gossypium</taxon>
    </lineage>
</organism>
<keyword evidence="3" id="KW-1185">Reference proteome</keyword>